<feature type="region of interest" description="Disordered" evidence="3">
    <location>
        <begin position="895"/>
        <end position="924"/>
    </location>
</feature>
<feature type="domain" description="PKD" evidence="4">
    <location>
        <begin position="215"/>
        <end position="301"/>
    </location>
</feature>
<dbReference type="InterPro" id="IPR045219">
    <property type="entry name" value="PKAT"/>
</dbReference>
<keyword evidence="1" id="KW-0732">Signal</keyword>
<dbReference type="Gene3D" id="2.60.40.10">
    <property type="entry name" value="Immunoglobulins"/>
    <property type="match status" value="6"/>
</dbReference>
<evidence type="ECO:0000313" key="5">
    <source>
        <dbReference type="EMBL" id="CAB4740436.1"/>
    </source>
</evidence>
<feature type="compositionally biased region" description="Gly residues" evidence="3">
    <location>
        <begin position="1036"/>
        <end position="1057"/>
    </location>
</feature>
<feature type="region of interest" description="Disordered" evidence="3">
    <location>
        <begin position="785"/>
        <end position="807"/>
    </location>
</feature>
<proteinExistence type="predicted"/>
<evidence type="ECO:0000259" key="4">
    <source>
        <dbReference type="PROSITE" id="PS50093"/>
    </source>
</evidence>
<dbReference type="PROSITE" id="PS50093">
    <property type="entry name" value="PKD"/>
    <property type="match status" value="6"/>
</dbReference>
<dbReference type="SUPFAM" id="SSF49299">
    <property type="entry name" value="PKD domain"/>
    <property type="match status" value="6"/>
</dbReference>
<feature type="compositionally biased region" description="Gly residues" evidence="3">
    <location>
        <begin position="990"/>
        <end position="1010"/>
    </location>
</feature>
<feature type="domain" description="PKD" evidence="4">
    <location>
        <begin position="304"/>
        <end position="392"/>
    </location>
</feature>
<dbReference type="AlphaFoldDB" id="A0A6J6SZX0"/>
<protein>
    <submittedName>
        <fullName evidence="5">Unannotated protein</fullName>
    </submittedName>
</protein>
<dbReference type="InterPro" id="IPR022409">
    <property type="entry name" value="PKD/Chitinase_dom"/>
</dbReference>
<feature type="region of interest" description="Disordered" evidence="3">
    <location>
        <begin position="990"/>
        <end position="1059"/>
    </location>
</feature>
<keyword evidence="2" id="KW-0325">Glycoprotein</keyword>
<gene>
    <name evidence="5" type="ORF">UFOPK2766_00998</name>
</gene>
<accession>A0A6J6SZX0</accession>
<dbReference type="EMBL" id="CAEZYU010000038">
    <property type="protein sequence ID" value="CAB4740436.1"/>
    <property type="molecule type" value="Genomic_DNA"/>
</dbReference>
<dbReference type="SMART" id="SM00089">
    <property type="entry name" value="PKD"/>
    <property type="match status" value="6"/>
</dbReference>
<dbReference type="InterPro" id="IPR013783">
    <property type="entry name" value="Ig-like_fold"/>
</dbReference>
<dbReference type="PANTHER" id="PTHR11861">
    <property type="entry name" value="MELANOCYTE PROTEIN PMEL 17-RELATED"/>
    <property type="match status" value="1"/>
</dbReference>
<dbReference type="PRINTS" id="PR01228">
    <property type="entry name" value="EGGSHELL"/>
</dbReference>
<organism evidence="5">
    <name type="scientific">freshwater metagenome</name>
    <dbReference type="NCBI Taxonomy" id="449393"/>
    <lineage>
        <taxon>unclassified sequences</taxon>
        <taxon>metagenomes</taxon>
        <taxon>ecological metagenomes</taxon>
    </lineage>
</organism>
<feature type="compositionally biased region" description="Low complexity" evidence="3">
    <location>
        <begin position="1026"/>
        <end position="1035"/>
    </location>
</feature>
<dbReference type="GO" id="GO:0005886">
    <property type="term" value="C:plasma membrane"/>
    <property type="evidence" value="ECO:0007669"/>
    <property type="project" value="TreeGrafter"/>
</dbReference>
<feature type="domain" description="PKD" evidence="4">
    <location>
        <begin position="127"/>
        <end position="209"/>
    </location>
</feature>
<sequence>MKTVRGASLCFLGAISLLAVACSPMTPSGGGTNLAPVPVLSANPLSGDYPLVVDFTSAGSTDPDGSIATYSWNFGDGSALVSTPDATHTYTTAGSFTAKLTVYDNGNKSSSAITVITTTTPPANVAPTALASATASVGKVPLLVSFSSEGSTDSDGTIASYSWDFGDGTAASTLANPDHIYTAPGAFTATLTIVDDDGGSDSGDVAIQVNANVGPTAAANSNVTGGQVPLTILFSSAGSADPDGGITSYSWDFGDGNGSSSANPTYSYSIPGTYTATLTVADSEGETDSASIDITADAIPNVAPTAVSAATPSTVRQGLPVSFSSVGSGDSDGRITAYNWDFGDGDSSAIANPTHAYSVAGPFVATLTVTDNAGGVATATTTVTVTPNLAPSAQAGGTPSSGKEPVLVSFTSAGSADSDGTIASYNWDFGDGSATKTTASATHTYTSAGSFTATLTVTDDFGATDTSTVVTAVTANVAPTAAATAVPQAGARPLVVSFTGSGSSDSDGNIASYAWDFGDGGTSTVTNPSHTYAAGAYVATLVVTDDNGVASAAVSLGISAVIDDDADGSQPPADCNDSDSAVFPGAVDPLDSAGIDSNCDGADGQIASTLFVAATGGADSGSCGAIGSPCASLSQAVLNAAAGSKSVVQASSGTYSAGFTLTDGITLRGGYAPGYGSRSGTSTVNGSVTASSTSAGATLSDVTINGSGGANATGVLAQSSTLSLLRVTVESGTPTGAGSSAYGVRAIAGSAVTIVDSTVSSKPGVAGAAGSGAGSPGAAGCNGGGGGNASGPSSPGGGAGSCGGSGVASSGNGGTGGNYSGGGANGGSGGGGASGGGGGCGSVFGCGSGAGNGSGGAAGSGGAGGAGGTNSATSATALWAGVTGGTGSAGALGGGGGGGGGGSSASASGGGGGAGGGGGGAGAGSSGVGGAGGGSFGVYAHNSSLTVTNSTVNSLAGGTGGAGTAGGAGGSGGSGGGGGSKSCCSAGPGGSGGGGGAGGGGGGAGGGSGGPSISVFHTGSGTLAVSGGTQTRSAAGAGGSGGTGGASSNSGGSGSVGSTGLLLRIWNNSATTA</sequence>
<dbReference type="InterPro" id="IPR000601">
    <property type="entry name" value="PKD_dom"/>
</dbReference>
<dbReference type="InterPro" id="IPR035986">
    <property type="entry name" value="PKD_dom_sf"/>
</dbReference>
<reference evidence="5" key="1">
    <citation type="submission" date="2020-05" db="EMBL/GenBank/DDBJ databases">
        <authorList>
            <person name="Chiriac C."/>
            <person name="Salcher M."/>
            <person name="Ghai R."/>
            <person name="Kavagutti S V."/>
        </authorList>
    </citation>
    <scope>NUCLEOTIDE SEQUENCE</scope>
</reference>
<dbReference type="CDD" id="cd00146">
    <property type="entry name" value="PKD"/>
    <property type="match status" value="6"/>
</dbReference>
<dbReference type="PROSITE" id="PS51257">
    <property type="entry name" value="PROKAR_LIPOPROTEIN"/>
    <property type="match status" value="1"/>
</dbReference>
<evidence type="ECO:0000256" key="3">
    <source>
        <dbReference type="SAM" id="MobiDB-lite"/>
    </source>
</evidence>
<evidence type="ECO:0000256" key="2">
    <source>
        <dbReference type="ARBA" id="ARBA00023180"/>
    </source>
</evidence>
<evidence type="ECO:0000256" key="1">
    <source>
        <dbReference type="ARBA" id="ARBA00022729"/>
    </source>
</evidence>
<dbReference type="Pfam" id="PF18911">
    <property type="entry name" value="PKD_4"/>
    <property type="match status" value="6"/>
</dbReference>
<feature type="domain" description="PKD" evidence="4">
    <location>
        <begin position="36"/>
        <end position="125"/>
    </location>
</feature>
<name>A0A6J6SZX0_9ZZZZ</name>
<dbReference type="PANTHER" id="PTHR11861:SF8">
    <property type="entry name" value="PKD DOMAIN-CONTAINING PROTEIN"/>
    <property type="match status" value="1"/>
</dbReference>
<feature type="domain" description="PKD" evidence="4">
    <location>
        <begin position="391"/>
        <end position="480"/>
    </location>
</feature>
<feature type="domain" description="PKD" evidence="4">
    <location>
        <begin position="479"/>
        <end position="560"/>
    </location>
</feature>